<evidence type="ECO:0000313" key="3">
    <source>
        <dbReference type="EMBL" id="GAA0240101.1"/>
    </source>
</evidence>
<sequence length="662" mass="70833">MAIDPEQSQLRMVPGGDGVVYSVQADGRLLFYRHLGWQTGTAEWANGGNGVQINAGWHMFTTVLAAADGQLFGFAEDGTVRWYRYLRDSGTWAPGGAAVIGVGFDRYPRITGGWDGIFYATDRSGDLYWFRYLAGDGSTGGGAWANGGQPLLIKRGVGHFHEFVADQGGVLYGVRQGEELHWLRHDGGGTWANGGVSVPIGTGWTGEYQRDFIAQGGSLYTVFIDRASPPGPDHELNWFRLVNWRDIPLGGTPNWANGGVGRPVGTGWTTCRTANLQGYPSALSTPTGGSVGIKVSSTFSSYQLTVQRLEGPLPDGGTTVWGPVTVAGRLQPVQAGYRRAGCGWADDVTVPIPASWSSGLYTATLAGPLGMRRQVPFVVKPAAPTRQLAVLLPTLTHNAYNSWGGHSQYTWDIVPTNRYITLRRPADAVLQAPGRVNARWYSDLLLLRWLKANTFAYDCYQDVDLHFGDWLGSYKALLLCTHPEYWTLTMRTKLADYVQAGGRVVSTGGNVLYEPVDLADGGATAVHRDPFGNRVSYEAHGLPAHEIIGNTYTDDSWFSFAPYQVAVPDHPFFAGTGVAAGDSFGQTGVNGAAAGWEMDVTPSGLAGATVIASGAQAGGADMVHFTRGAGWAFAVGSLTFNGALADPVVSRVLRNALTAALA</sequence>
<dbReference type="InterPro" id="IPR029062">
    <property type="entry name" value="Class_I_gatase-like"/>
</dbReference>
<dbReference type="Gene3D" id="2.20.25.650">
    <property type="entry name" value="Tachylectin-2-like"/>
    <property type="match status" value="1"/>
</dbReference>
<evidence type="ECO:0000313" key="4">
    <source>
        <dbReference type="Proteomes" id="UP001500416"/>
    </source>
</evidence>
<evidence type="ECO:0000259" key="1">
    <source>
        <dbReference type="Pfam" id="PF14517"/>
    </source>
</evidence>
<gene>
    <name evidence="3" type="ORF">GCM10010492_44060</name>
</gene>
<dbReference type="InterPro" id="IPR046540">
    <property type="entry name" value="DMFA2_C"/>
</dbReference>
<dbReference type="Pfam" id="PF20254">
    <property type="entry name" value="DMFA2_C"/>
    <property type="match status" value="1"/>
</dbReference>
<dbReference type="EMBL" id="BAAABU010000009">
    <property type="protein sequence ID" value="GAA0240101.1"/>
    <property type="molecule type" value="Genomic_DNA"/>
</dbReference>
<dbReference type="Gene3D" id="3.40.50.880">
    <property type="match status" value="1"/>
</dbReference>
<feature type="domain" description="N,N-dimethylformamidase beta subunit-like C-terminal" evidence="2">
    <location>
        <begin position="315"/>
        <end position="645"/>
    </location>
</feature>
<proteinExistence type="predicted"/>
<protein>
    <recommendedName>
        <fullName evidence="5">Tachylectin 2 domain-containing protein</fullName>
    </recommendedName>
</protein>
<evidence type="ECO:0008006" key="5">
    <source>
        <dbReference type="Google" id="ProtNLM"/>
    </source>
</evidence>
<feature type="domain" description="Tachylectin 2" evidence="1">
    <location>
        <begin position="15"/>
        <end position="134"/>
    </location>
</feature>
<dbReference type="InterPro" id="IPR023294">
    <property type="entry name" value="Tachylectin2"/>
</dbReference>
<dbReference type="Proteomes" id="UP001500416">
    <property type="component" value="Unassembled WGS sequence"/>
</dbReference>
<evidence type="ECO:0000259" key="2">
    <source>
        <dbReference type="Pfam" id="PF20254"/>
    </source>
</evidence>
<dbReference type="Pfam" id="PF14517">
    <property type="entry name" value="Tachylectin"/>
    <property type="match status" value="1"/>
</dbReference>
<dbReference type="RefSeq" id="WP_343935729.1">
    <property type="nucleotide sequence ID" value="NZ_BAAABU010000009.1"/>
</dbReference>
<organism evidence="3 4">
    <name type="scientific">Saccharothrix mutabilis subsp. mutabilis</name>
    <dbReference type="NCBI Taxonomy" id="66855"/>
    <lineage>
        <taxon>Bacteria</taxon>
        <taxon>Bacillati</taxon>
        <taxon>Actinomycetota</taxon>
        <taxon>Actinomycetes</taxon>
        <taxon>Pseudonocardiales</taxon>
        <taxon>Pseudonocardiaceae</taxon>
        <taxon>Saccharothrix</taxon>
    </lineage>
</organism>
<accession>A0ABN0U6A6</accession>
<reference evidence="3 4" key="1">
    <citation type="journal article" date="2019" name="Int. J. Syst. Evol. Microbiol.">
        <title>The Global Catalogue of Microorganisms (GCM) 10K type strain sequencing project: providing services to taxonomists for standard genome sequencing and annotation.</title>
        <authorList>
            <consortium name="The Broad Institute Genomics Platform"/>
            <consortium name="The Broad Institute Genome Sequencing Center for Infectious Disease"/>
            <person name="Wu L."/>
            <person name="Ma J."/>
        </authorList>
    </citation>
    <scope>NUCLEOTIDE SEQUENCE [LARGE SCALE GENOMIC DNA]</scope>
    <source>
        <strain evidence="3 4">JCM 3380</strain>
    </source>
</reference>
<keyword evidence="4" id="KW-1185">Reference proteome</keyword>
<comment type="caution">
    <text evidence="3">The sequence shown here is derived from an EMBL/GenBank/DDBJ whole genome shotgun (WGS) entry which is preliminary data.</text>
</comment>
<name>A0ABN0U6A6_9PSEU</name>
<dbReference type="Gene3D" id="2.115.10.10">
    <property type="entry name" value="Tachylectin 2"/>
    <property type="match status" value="1"/>
</dbReference>